<dbReference type="Pfam" id="PF11374">
    <property type="entry name" value="DUF3176"/>
    <property type="match status" value="1"/>
</dbReference>
<dbReference type="InterPro" id="IPR021514">
    <property type="entry name" value="DUF3176"/>
</dbReference>
<evidence type="ECO:0000313" key="3">
    <source>
        <dbReference type="EMBL" id="EMF12184.1"/>
    </source>
</evidence>
<name>N1QIB7_SPHMS</name>
<keyword evidence="2" id="KW-0472">Membrane</keyword>
<feature type="transmembrane region" description="Helical" evidence="2">
    <location>
        <begin position="652"/>
        <end position="675"/>
    </location>
</feature>
<dbReference type="EMBL" id="KB456265">
    <property type="protein sequence ID" value="EMF12184.1"/>
    <property type="molecule type" value="Genomic_DNA"/>
</dbReference>
<feature type="transmembrane region" description="Helical" evidence="2">
    <location>
        <begin position="241"/>
        <end position="263"/>
    </location>
</feature>
<proteinExistence type="predicted"/>
<keyword evidence="2" id="KW-1133">Transmembrane helix</keyword>
<reference evidence="3 4" key="1">
    <citation type="journal article" date="2012" name="PLoS Pathog.">
        <title>Diverse lifestyles and strategies of plant pathogenesis encoded in the genomes of eighteen Dothideomycetes fungi.</title>
        <authorList>
            <person name="Ohm R.A."/>
            <person name="Feau N."/>
            <person name="Henrissat B."/>
            <person name="Schoch C.L."/>
            <person name="Horwitz B.A."/>
            <person name="Barry K.W."/>
            <person name="Condon B.J."/>
            <person name="Copeland A.C."/>
            <person name="Dhillon B."/>
            <person name="Glaser F."/>
            <person name="Hesse C.N."/>
            <person name="Kosti I."/>
            <person name="LaButti K."/>
            <person name="Lindquist E.A."/>
            <person name="Lucas S."/>
            <person name="Salamov A.A."/>
            <person name="Bradshaw R.E."/>
            <person name="Ciuffetti L."/>
            <person name="Hamelin R.C."/>
            <person name="Kema G.H.J."/>
            <person name="Lawrence C."/>
            <person name="Scott J.A."/>
            <person name="Spatafora J.W."/>
            <person name="Turgeon B.G."/>
            <person name="de Wit P.J.G.M."/>
            <person name="Zhong S."/>
            <person name="Goodwin S.B."/>
            <person name="Grigoriev I.V."/>
        </authorList>
    </citation>
    <scope>NUCLEOTIDE SEQUENCE [LARGE SCALE GENOMIC DNA]</scope>
    <source>
        <strain evidence="3 4">SO2202</strain>
    </source>
</reference>
<evidence type="ECO:0000256" key="2">
    <source>
        <dbReference type="SAM" id="Phobius"/>
    </source>
</evidence>
<dbReference type="PANTHER" id="PTHR37576:SF2">
    <property type="entry name" value="DEFECT AT LOW TEMPERATURE PROTEIN 1"/>
    <property type="match status" value="1"/>
</dbReference>
<dbReference type="STRING" id="692275.N1QIB7"/>
<dbReference type="PANTHER" id="PTHR37576">
    <property type="entry name" value="DEFECT AT LOW TEMPERATURE PROTEIN 1"/>
    <property type="match status" value="1"/>
</dbReference>
<feature type="compositionally biased region" description="Low complexity" evidence="1">
    <location>
        <begin position="74"/>
        <end position="83"/>
    </location>
</feature>
<sequence>MYFQRPWTRIRGSRKMDRDATTTTTSRQHRRRISSQPSDEAFPLSAGLSPYEEAFTAPHRSLNAASTVTITTTTSNTTMGTSSPPLPQFGQESTPRDGCNPSPLQPPLPPPARSLDAVMPGLKHSTNFDSPLRQQQQQQQQPTSGVRVHEKHARKDSVQSSPADGKKPSIGAFVRQITRTSSIGADLGITEPEGAPTWLPTWLRPSPLAGVVALLIVICCTLASLGILVGSNGKHVDDWTWSPSVFLAISSAAIGKSLQFALLQALPIAWWYRAYRGSTIDSLQRHWESGQGICRAILNARHEPILAMAMIAGVLVVADGPFLQKASSVKSEFQNTTVTLNFPVAPELPTGFSGIFSENGLETTDAITPALDGFTLNTTLVANVTGCNGACRATIRAPGVTISNCTSRTWDLTPKELQHNRSATWGSGVANGVAPMPLFNIQLADNLHSSPDEPPYVGPEEVILQTGIANFSDCTGSYVERHCALVAAILEHDVMVQEHNVIRFLRPPSEGKVVAMANNTYVNSSAALPLNLTISGLGAFLAGHVFANATMEPADDARETGSEIMPGRHSFNNVVDSFTISSNLCLSQFADPTTAVLDQFNNLMFRAAIEAAKSTTNYDHTSPQLDPGLALSQSVSAAQTRRVNVFASDLRWWSGAALLELLAVVAILPVFWGYWRLGLRVTMSPFEIAKAFEAPLLKEVGSASGSRGVVKGMGDVKVKFGTADEQYERSGDDTGADEEEKGCTTGTLIIGEADDVTTPRTGTQFM</sequence>
<dbReference type="OrthoDB" id="3649867at2759"/>
<keyword evidence="4" id="KW-1185">Reference proteome</keyword>
<dbReference type="HOGENOM" id="CLU_020821_0_0_1"/>
<protein>
    <submittedName>
        <fullName evidence="3">Uncharacterized protein</fullName>
    </submittedName>
</protein>
<feature type="compositionally biased region" description="Pro residues" evidence="1">
    <location>
        <begin position="103"/>
        <end position="112"/>
    </location>
</feature>
<dbReference type="Proteomes" id="UP000016931">
    <property type="component" value="Unassembled WGS sequence"/>
</dbReference>
<feature type="transmembrane region" description="Helical" evidence="2">
    <location>
        <begin position="208"/>
        <end position="229"/>
    </location>
</feature>
<gene>
    <name evidence="3" type="ORF">SEPMUDRAFT_157008</name>
</gene>
<dbReference type="RefSeq" id="XP_016760305.1">
    <property type="nucleotide sequence ID" value="XM_016907715.1"/>
</dbReference>
<dbReference type="AlphaFoldDB" id="N1QIB7"/>
<dbReference type="GeneID" id="27904852"/>
<feature type="region of interest" description="Disordered" evidence="1">
    <location>
        <begin position="74"/>
        <end position="170"/>
    </location>
</feature>
<evidence type="ECO:0000313" key="4">
    <source>
        <dbReference type="Proteomes" id="UP000016931"/>
    </source>
</evidence>
<evidence type="ECO:0000256" key="1">
    <source>
        <dbReference type="SAM" id="MobiDB-lite"/>
    </source>
</evidence>
<dbReference type="OMA" id="HEPILAM"/>
<feature type="region of interest" description="Disordered" evidence="1">
    <location>
        <begin position="1"/>
        <end position="45"/>
    </location>
</feature>
<accession>N1QIB7</accession>
<feature type="compositionally biased region" description="Polar residues" evidence="1">
    <location>
        <begin position="124"/>
        <end position="133"/>
    </location>
</feature>
<keyword evidence="2" id="KW-0812">Transmembrane</keyword>
<dbReference type="eggNOG" id="ENOG502SN08">
    <property type="taxonomic scope" value="Eukaryota"/>
</dbReference>
<organism evidence="3 4">
    <name type="scientific">Sphaerulina musiva (strain SO2202)</name>
    <name type="common">Poplar stem canker fungus</name>
    <name type="synonym">Septoria musiva</name>
    <dbReference type="NCBI Taxonomy" id="692275"/>
    <lineage>
        <taxon>Eukaryota</taxon>
        <taxon>Fungi</taxon>
        <taxon>Dikarya</taxon>
        <taxon>Ascomycota</taxon>
        <taxon>Pezizomycotina</taxon>
        <taxon>Dothideomycetes</taxon>
        <taxon>Dothideomycetidae</taxon>
        <taxon>Mycosphaerellales</taxon>
        <taxon>Mycosphaerellaceae</taxon>
        <taxon>Sphaerulina</taxon>
    </lineage>
</organism>